<organism evidence="2">
    <name type="scientific">Brassica cretica</name>
    <name type="common">Mustard</name>
    <dbReference type="NCBI Taxonomy" id="69181"/>
    <lineage>
        <taxon>Eukaryota</taxon>
        <taxon>Viridiplantae</taxon>
        <taxon>Streptophyta</taxon>
        <taxon>Embryophyta</taxon>
        <taxon>Tracheophyta</taxon>
        <taxon>Spermatophyta</taxon>
        <taxon>Magnoliopsida</taxon>
        <taxon>eudicotyledons</taxon>
        <taxon>Gunneridae</taxon>
        <taxon>Pentapetalae</taxon>
        <taxon>rosids</taxon>
        <taxon>malvids</taxon>
        <taxon>Brassicales</taxon>
        <taxon>Brassicaceae</taxon>
        <taxon>Brassiceae</taxon>
        <taxon>Brassica</taxon>
    </lineage>
</organism>
<evidence type="ECO:0000256" key="1">
    <source>
        <dbReference type="SAM" id="MobiDB-lite"/>
    </source>
</evidence>
<feature type="compositionally biased region" description="Basic and acidic residues" evidence="1">
    <location>
        <begin position="7"/>
        <end position="27"/>
    </location>
</feature>
<dbReference type="InterPro" id="IPR050865">
    <property type="entry name" value="BEACH_Domain"/>
</dbReference>
<gene>
    <name evidence="2" type="ORF">F2Q70_00041210</name>
</gene>
<dbReference type="PANTHER" id="PTHR13743">
    <property type="entry name" value="BEIGE/BEACH-RELATED"/>
    <property type="match status" value="1"/>
</dbReference>
<feature type="region of interest" description="Disordered" evidence="1">
    <location>
        <begin position="1"/>
        <end position="27"/>
    </location>
</feature>
<dbReference type="SUPFAM" id="SSF101908">
    <property type="entry name" value="Putative isomerase YbhE"/>
    <property type="match status" value="1"/>
</dbReference>
<dbReference type="InterPro" id="IPR013320">
    <property type="entry name" value="ConA-like_dom_sf"/>
</dbReference>
<dbReference type="AlphaFoldDB" id="A0A8S9K7G3"/>
<protein>
    <recommendedName>
        <fullName evidence="3">BEACH domain-containing protein</fullName>
    </recommendedName>
</protein>
<dbReference type="Gene3D" id="2.130.10.10">
    <property type="entry name" value="YVTN repeat-like/Quinoprotein amine dehydrogenase"/>
    <property type="match status" value="1"/>
</dbReference>
<reference evidence="2" key="1">
    <citation type="submission" date="2019-12" db="EMBL/GenBank/DDBJ databases">
        <title>Genome sequencing and annotation of Brassica cretica.</title>
        <authorList>
            <person name="Studholme D.J."/>
            <person name="Sarris P.F."/>
        </authorList>
    </citation>
    <scope>NUCLEOTIDE SEQUENCE</scope>
    <source>
        <strain evidence="2">PFS-102/07</strain>
        <tissue evidence="2">Leaf</tissue>
    </source>
</reference>
<evidence type="ECO:0000313" key="2">
    <source>
        <dbReference type="EMBL" id="KAF2590052.1"/>
    </source>
</evidence>
<proteinExistence type="predicted"/>
<name>A0A8S9K7G3_BRACR</name>
<evidence type="ECO:0008006" key="3">
    <source>
        <dbReference type="Google" id="ProtNLM"/>
    </source>
</evidence>
<dbReference type="InterPro" id="IPR015943">
    <property type="entry name" value="WD40/YVTN_repeat-like_dom_sf"/>
</dbReference>
<dbReference type="EMBL" id="QGKY02000190">
    <property type="protein sequence ID" value="KAF2590052.1"/>
    <property type="molecule type" value="Genomic_DNA"/>
</dbReference>
<dbReference type="PANTHER" id="PTHR13743:SF143">
    <property type="entry name" value="BEACH-TYPE PH DOMAIN-CONTAINING PROTEIN"/>
    <property type="match status" value="1"/>
</dbReference>
<sequence>MEEEDEEKKFSEGNVHDVTDKPESRIDAFDIGNPSFLADENSQAGLQAISSVDAVLKDDHFEQVSLREETTSLDSLPQSPKPKATMQNVSPELLHLVDSVIMGKPESLHKLKNLVNGVEKFEPGDDPESTAFLVIDSLLATMGGVESFEEDEDSNPPSVMLNSRAAIVSGELIPSLPCDNDSVSFMSPRTRMVRGLLAILRSCTRNRAMCSMAGLLCVLLRSLEEILSKDPKMKWNASPLFQCIQHLAGHSLNVEDLHRWLQILKTYLSSPLMNALEKAMSGNESRGPASSFEFVGESSGLLGPGETRWPFTNGYAFATWIYIESFADTLNASTAAAAIAAASAAKSGNTSAANVHTGEDTGHMPRLFSFLTPDNNQGIEVYFYAQFLVVESSNGKGSKSSLHFTHAFKPQCWYFIGLEHTCNQGLLGNSESELRLYIDGSLYETLPFEFPRISKPLSSCCIGSNPPPPPTTPGRQHRRRRQCALFAEMGPVYIFKEPIGPERMTRLASRGGDVLPCFGNGAGLPWLATSDHVRTAADESCLLDTELGVHIHLLYHPCLLNGRFCPDASLSGATGKQSASPGTAEVEDLIHSFLIIMLQYSMRQKDGWKDIEATIHCAEWLSIVGGSSTGEKRIRREESLPIFKRRLLGGLLDFATRELQAQTQVIAAASAGFAAESLAPKDAKAGVDNAAQLSVFLVENTIVILMLVEDHLRLQSKQNCAANAIDVSPSPLSLVYPINNSSRTLTTVVESSEVSSSRASVSSDSGGVHLDILASMADPSGQISTAVMERLAAAAAAEPYASVSCAFVSYGSCTMDLAESWKYRSRLWYGVGLPPKPTCFGGGGSGWDAWRSSLQKDANGNWIELPLVKKSVSMLQALLLDESGLGGGLGVGGGSGTGMGGMSALYQLLDSDQPFLCMLRMVLLSLREEDHGEDSLLMKNLSSEDGSSGGVQCPDPVQSDISSQLSPSALLWSSEQGIVVSSSELSSDVLLHSIRNGRLIRRLVGVKAHALCVSSDGVIVVWSRSDNSISTFTINGALIAKAKLPSSCTISCMELSIDGQSAVISVSSFSDTVEEDSSSGTNEFETLNIPSPSVCFLNLYTLKAFHVMKLGEGQDVTAVALNTDNTNLLVSTEDKQLIIFTNPSLSSKVVDQKLKLGSE</sequence>
<comment type="caution">
    <text evidence="2">The sequence shown here is derived from an EMBL/GenBank/DDBJ whole genome shotgun (WGS) entry which is preliminary data.</text>
</comment>
<dbReference type="SUPFAM" id="SSF49899">
    <property type="entry name" value="Concanavalin A-like lectins/glucanases"/>
    <property type="match status" value="1"/>
</dbReference>
<accession>A0A8S9K7G3</accession>